<dbReference type="GO" id="GO:0006313">
    <property type="term" value="P:DNA transposition"/>
    <property type="evidence" value="ECO:0007669"/>
    <property type="project" value="InterPro"/>
</dbReference>
<dbReference type="Proteomes" id="UP001165289">
    <property type="component" value="Unassembled WGS sequence"/>
</dbReference>
<dbReference type="Pfam" id="PF01498">
    <property type="entry name" value="HTH_Tnp_Tc3_2"/>
    <property type="match status" value="1"/>
</dbReference>
<evidence type="ECO:0000259" key="1">
    <source>
        <dbReference type="Pfam" id="PF01498"/>
    </source>
</evidence>
<dbReference type="GO" id="GO:0003677">
    <property type="term" value="F:DNA binding"/>
    <property type="evidence" value="ECO:0007669"/>
    <property type="project" value="InterPro"/>
</dbReference>
<evidence type="ECO:0000313" key="2">
    <source>
        <dbReference type="EMBL" id="KAI6658937.1"/>
    </source>
</evidence>
<dbReference type="AlphaFoldDB" id="A0AAV7KCG7"/>
<dbReference type="Gene3D" id="3.30.420.10">
    <property type="entry name" value="Ribonuclease H-like superfamily/Ribonuclease H"/>
    <property type="match status" value="1"/>
</dbReference>
<keyword evidence="3" id="KW-1185">Reference proteome</keyword>
<evidence type="ECO:0000313" key="3">
    <source>
        <dbReference type="Proteomes" id="UP001165289"/>
    </source>
</evidence>
<feature type="domain" description="Transposase Tc1-like" evidence="1">
    <location>
        <begin position="9"/>
        <end position="78"/>
    </location>
</feature>
<dbReference type="InterPro" id="IPR036397">
    <property type="entry name" value="RNaseH_sf"/>
</dbReference>
<reference evidence="2 3" key="1">
    <citation type="journal article" date="2023" name="BMC Biol.">
        <title>The compact genome of the sponge Oopsacas minuta (Hexactinellida) is lacking key metazoan core genes.</title>
        <authorList>
            <person name="Santini S."/>
            <person name="Schenkelaars Q."/>
            <person name="Jourda C."/>
            <person name="Duchesne M."/>
            <person name="Belahbib H."/>
            <person name="Rocher C."/>
            <person name="Selva M."/>
            <person name="Riesgo A."/>
            <person name="Vervoort M."/>
            <person name="Leys S.P."/>
            <person name="Kodjabachian L."/>
            <person name="Le Bivic A."/>
            <person name="Borchiellini C."/>
            <person name="Claverie J.M."/>
            <person name="Renard E."/>
        </authorList>
    </citation>
    <scope>NUCLEOTIDE SEQUENCE [LARGE SCALE GENOMIC DNA]</scope>
    <source>
        <strain evidence="2">SPO-2</strain>
    </source>
</reference>
<accession>A0AAV7KCG7</accession>
<protein>
    <recommendedName>
        <fullName evidence="1">Transposase Tc1-like domain-containing protein</fullName>
    </recommendedName>
</protein>
<dbReference type="GO" id="GO:0015074">
    <property type="term" value="P:DNA integration"/>
    <property type="evidence" value="ECO:0007669"/>
    <property type="project" value="InterPro"/>
</dbReference>
<dbReference type="EMBL" id="JAKMXF010000069">
    <property type="protein sequence ID" value="KAI6658937.1"/>
    <property type="molecule type" value="Genomic_DNA"/>
</dbReference>
<organism evidence="2 3">
    <name type="scientific">Oopsacas minuta</name>
    <dbReference type="NCBI Taxonomy" id="111878"/>
    <lineage>
        <taxon>Eukaryota</taxon>
        <taxon>Metazoa</taxon>
        <taxon>Porifera</taxon>
        <taxon>Hexactinellida</taxon>
        <taxon>Hexasterophora</taxon>
        <taxon>Lyssacinosida</taxon>
        <taxon>Leucopsacidae</taxon>
        <taxon>Oopsacas</taxon>
    </lineage>
</organism>
<name>A0AAV7KCG7_9METZ</name>
<proteinExistence type="predicted"/>
<gene>
    <name evidence="2" type="ORF">LOD99_10876</name>
</gene>
<dbReference type="InterPro" id="IPR002492">
    <property type="entry name" value="Transposase_Tc1-like"/>
</dbReference>
<comment type="caution">
    <text evidence="2">The sequence shown here is derived from an EMBL/GenBank/DDBJ whole genome shotgun (WGS) entry which is preliminary data.</text>
</comment>
<sequence length="161" mass="18455">MSKIIKISLAAKLRKSPRVSVRKIASEFQVTQGLDISRESIRRTIKSMRLSKKVSIRGPGITPQNERARVDWAKKHRNIHWHQIIFTDECSIWLNQGRIRMWTRGERPTPKIPQPSPKVHIWGGISARGATPVKAFKHNFNSEHCCNVSNEVLFQTADTIP</sequence>